<organism evidence="1 2">
    <name type="scientific">Tuber aestivum</name>
    <name type="common">summer truffle</name>
    <dbReference type="NCBI Taxonomy" id="59557"/>
    <lineage>
        <taxon>Eukaryota</taxon>
        <taxon>Fungi</taxon>
        <taxon>Dikarya</taxon>
        <taxon>Ascomycota</taxon>
        <taxon>Pezizomycotina</taxon>
        <taxon>Pezizomycetes</taxon>
        <taxon>Pezizales</taxon>
        <taxon>Tuberaceae</taxon>
        <taxon>Tuber</taxon>
    </lineage>
</organism>
<keyword evidence="2" id="KW-1185">Reference proteome</keyword>
<dbReference type="AlphaFoldDB" id="A0A292Q5V3"/>
<proteinExistence type="predicted"/>
<dbReference type="Proteomes" id="UP001412239">
    <property type="component" value="Unassembled WGS sequence"/>
</dbReference>
<dbReference type="Gene3D" id="3.80.10.10">
    <property type="entry name" value="Ribonuclease Inhibitor"/>
    <property type="match status" value="1"/>
</dbReference>
<evidence type="ECO:0000313" key="1">
    <source>
        <dbReference type="EMBL" id="CUS14794.1"/>
    </source>
</evidence>
<protein>
    <recommendedName>
        <fullName evidence="3">F-box domain-containing protein</fullName>
    </recommendedName>
</protein>
<evidence type="ECO:0008006" key="3">
    <source>
        <dbReference type="Google" id="ProtNLM"/>
    </source>
</evidence>
<name>A0A292Q5V3_9PEZI</name>
<sequence length="596" mass="67721">MCFSSSSSAKLQTHLRSSSATMAVRGSRRQNYRCFGLSLLQYRRLAEIPPLHAVCEVVLPREIHSRILGHLEALHKDLDEPSCPTCLARDLSSYSKVCMEWHAAAIPQLYGRIYIAGDDSPELKKRIKMRNGCRAWLLRKTLLVRPDFAAMVRQLKLPEYQDLTAKESKENNKLVASIVQLCPHLERLEGHYPEYRVGVKDNLQTALLSRDFLKEHIWTIQPEGPMQLAQSESFANAHIRWTKLETLVLQGGSGNKAGSMSHLTFAGVFEQLPSLKKLLVARFHDYEFDDNTLMAIPDQIEYLRLEELPGVTDAGVSEYVDRASVRRRIRSLSLIELELLSTLLISKIFSRLMHLEKFTLVQTSSPQLPPQSCADRTKPTFASATLQLLHWDVLIPGPANILLARSIHSSAFPALKAIRAPSDHHGIIQVVCKPLEHIVLPFDRVEARLLRIQQEQREDKYFYPETRYSRSLPQARINAQDRIEAARESTFMRIVVTEGTAKKEGLSVDLKAFMGDWRSKVKYELLPDLWGSEFAVLTVAGLLNARVSTEWRPGDGVDMCNGRWNSRSFASGRGVKWWGHTERTPGMRDMELAMLF</sequence>
<dbReference type="EMBL" id="LN890955">
    <property type="protein sequence ID" value="CUS14794.1"/>
    <property type="molecule type" value="Genomic_DNA"/>
</dbReference>
<evidence type="ECO:0000313" key="2">
    <source>
        <dbReference type="Proteomes" id="UP001412239"/>
    </source>
</evidence>
<dbReference type="InterPro" id="IPR032675">
    <property type="entry name" value="LRR_dom_sf"/>
</dbReference>
<gene>
    <name evidence="1" type="ORF">GSTUAT00001079001</name>
</gene>
<reference evidence="1" key="1">
    <citation type="submission" date="2015-10" db="EMBL/GenBank/DDBJ databases">
        <authorList>
            <person name="Regsiter A."/>
            <person name="william w."/>
        </authorList>
    </citation>
    <scope>NUCLEOTIDE SEQUENCE</scope>
    <source>
        <strain evidence="1">Montdore</strain>
    </source>
</reference>
<accession>A0A292Q5V3</accession>